<comment type="caution">
    <text evidence="7">The sequence shown here is derived from an EMBL/GenBank/DDBJ whole genome shotgun (WGS) entry which is preliminary data.</text>
</comment>
<evidence type="ECO:0000313" key="7">
    <source>
        <dbReference type="EMBL" id="POG69130.1"/>
    </source>
</evidence>
<evidence type="ECO:0000256" key="2">
    <source>
        <dbReference type="ARBA" id="ARBA00022679"/>
    </source>
</evidence>
<keyword evidence="2" id="KW-0808">Transferase</keyword>
<dbReference type="GO" id="GO:0004674">
    <property type="term" value="F:protein serine/threonine kinase activity"/>
    <property type="evidence" value="ECO:0007669"/>
    <property type="project" value="UniProtKB-KW"/>
</dbReference>
<keyword evidence="3" id="KW-0547">Nucleotide-binding</keyword>
<sequence length="91" mass="10090">DLISDLQDAHRSGQVHQNFHSGNILRNNYLYHISDFGLFGSANESDNKICGVLPYIAPEVLIGKPYTSSSDIYSFGVIMVELSSGYPPFHN</sequence>
<reference evidence="7 8" key="1">
    <citation type="journal article" date="2013" name="Proc. Natl. Acad. Sci. U.S.A.">
        <title>Genome of an arbuscular mycorrhizal fungus provides insight into the oldest plant symbiosis.</title>
        <authorList>
            <person name="Tisserant E."/>
            <person name="Malbreil M."/>
            <person name="Kuo A."/>
            <person name="Kohler A."/>
            <person name="Symeonidi A."/>
            <person name="Balestrini R."/>
            <person name="Charron P."/>
            <person name="Duensing N."/>
            <person name="Frei Dit Frey N."/>
            <person name="Gianinazzi-Pearson V."/>
            <person name="Gilbert L.B."/>
            <person name="Handa Y."/>
            <person name="Herr J.R."/>
            <person name="Hijri M."/>
            <person name="Koul R."/>
            <person name="Kawaguchi M."/>
            <person name="Krajinski F."/>
            <person name="Lammers P.J."/>
            <person name="Masclaux F.G."/>
            <person name="Murat C."/>
            <person name="Morin E."/>
            <person name="Ndikumana S."/>
            <person name="Pagni M."/>
            <person name="Petitpierre D."/>
            <person name="Requena N."/>
            <person name="Rosikiewicz P."/>
            <person name="Riley R."/>
            <person name="Saito K."/>
            <person name="San Clemente H."/>
            <person name="Shapiro H."/>
            <person name="van Tuinen D."/>
            <person name="Becard G."/>
            <person name="Bonfante P."/>
            <person name="Paszkowski U."/>
            <person name="Shachar-Hill Y.Y."/>
            <person name="Tuskan G.A."/>
            <person name="Young P.W."/>
            <person name="Sanders I.R."/>
            <person name="Henrissat B."/>
            <person name="Rensing S.A."/>
            <person name="Grigoriev I.V."/>
            <person name="Corradi N."/>
            <person name="Roux C."/>
            <person name="Martin F."/>
        </authorList>
    </citation>
    <scope>NUCLEOTIDE SEQUENCE [LARGE SCALE GENOMIC DNA]</scope>
    <source>
        <strain evidence="7 8">DAOM 197198</strain>
    </source>
</reference>
<keyword evidence="8" id="KW-1185">Reference proteome</keyword>
<evidence type="ECO:0000256" key="4">
    <source>
        <dbReference type="ARBA" id="ARBA00022777"/>
    </source>
</evidence>
<protein>
    <submittedName>
        <fullName evidence="7">Kinase-like domain-containing protein</fullName>
    </submittedName>
</protein>
<evidence type="ECO:0000256" key="1">
    <source>
        <dbReference type="ARBA" id="ARBA00022527"/>
    </source>
</evidence>
<gene>
    <name evidence="7" type="ORF">GLOIN_2v1427876</name>
</gene>
<dbReference type="Pfam" id="PF00069">
    <property type="entry name" value="Pkinase"/>
    <property type="match status" value="1"/>
</dbReference>
<feature type="non-terminal residue" evidence="7">
    <location>
        <position position="1"/>
    </location>
</feature>
<evidence type="ECO:0000256" key="3">
    <source>
        <dbReference type="ARBA" id="ARBA00022741"/>
    </source>
</evidence>
<dbReference type="GO" id="GO:0005524">
    <property type="term" value="F:ATP binding"/>
    <property type="evidence" value="ECO:0007669"/>
    <property type="project" value="UniProtKB-KW"/>
</dbReference>
<dbReference type="PANTHER" id="PTHR24351">
    <property type="entry name" value="RIBOSOMAL PROTEIN S6 KINASE"/>
    <property type="match status" value="1"/>
</dbReference>
<evidence type="ECO:0000259" key="6">
    <source>
        <dbReference type="PROSITE" id="PS50011"/>
    </source>
</evidence>
<dbReference type="Proteomes" id="UP000018888">
    <property type="component" value="Unassembled WGS sequence"/>
</dbReference>
<dbReference type="InterPro" id="IPR011009">
    <property type="entry name" value="Kinase-like_dom_sf"/>
</dbReference>
<feature type="non-terminal residue" evidence="7">
    <location>
        <position position="91"/>
    </location>
</feature>
<dbReference type="InterPro" id="IPR000719">
    <property type="entry name" value="Prot_kinase_dom"/>
</dbReference>
<keyword evidence="5" id="KW-0067">ATP-binding</keyword>
<feature type="domain" description="Protein kinase" evidence="6">
    <location>
        <begin position="1"/>
        <end position="91"/>
    </location>
</feature>
<dbReference type="EMBL" id="AUPC02000141">
    <property type="protein sequence ID" value="POG69130.1"/>
    <property type="molecule type" value="Genomic_DNA"/>
</dbReference>
<dbReference type="Gene3D" id="1.10.510.10">
    <property type="entry name" value="Transferase(Phosphotransferase) domain 1"/>
    <property type="match status" value="1"/>
</dbReference>
<keyword evidence="4" id="KW-0418">Kinase</keyword>
<name>A0A2P4PUV5_RHIID</name>
<dbReference type="AlphaFoldDB" id="A0A2P4PUV5"/>
<organism evidence="7 8">
    <name type="scientific">Rhizophagus irregularis (strain DAOM 181602 / DAOM 197198 / MUCL 43194)</name>
    <name type="common">Arbuscular mycorrhizal fungus</name>
    <name type="synonym">Glomus intraradices</name>
    <dbReference type="NCBI Taxonomy" id="747089"/>
    <lineage>
        <taxon>Eukaryota</taxon>
        <taxon>Fungi</taxon>
        <taxon>Fungi incertae sedis</taxon>
        <taxon>Mucoromycota</taxon>
        <taxon>Glomeromycotina</taxon>
        <taxon>Glomeromycetes</taxon>
        <taxon>Glomerales</taxon>
        <taxon>Glomeraceae</taxon>
        <taxon>Rhizophagus</taxon>
    </lineage>
</organism>
<keyword evidence="1" id="KW-0723">Serine/threonine-protein kinase</keyword>
<reference evidence="7 8" key="2">
    <citation type="journal article" date="2018" name="New Phytol.">
        <title>High intraspecific genome diversity in the model arbuscular mycorrhizal symbiont Rhizophagus irregularis.</title>
        <authorList>
            <person name="Chen E.C.H."/>
            <person name="Morin E."/>
            <person name="Beaudet D."/>
            <person name="Noel J."/>
            <person name="Yildirir G."/>
            <person name="Ndikumana S."/>
            <person name="Charron P."/>
            <person name="St-Onge C."/>
            <person name="Giorgi J."/>
            <person name="Kruger M."/>
            <person name="Marton T."/>
            <person name="Ropars J."/>
            <person name="Grigoriev I.V."/>
            <person name="Hainaut M."/>
            <person name="Henrissat B."/>
            <person name="Roux C."/>
            <person name="Martin F."/>
            <person name="Corradi N."/>
        </authorList>
    </citation>
    <scope>NUCLEOTIDE SEQUENCE [LARGE SCALE GENOMIC DNA]</scope>
    <source>
        <strain evidence="7 8">DAOM 197198</strain>
    </source>
</reference>
<accession>A0A2P4PUV5</accession>
<dbReference type="SUPFAM" id="SSF56112">
    <property type="entry name" value="Protein kinase-like (PK-like)"/>
    <property type="match status" value="1"/>
</dbReference>
<evidence type="ECO:0000256" key="5">
    <source>
        <dbReference type="ARBA" id="ARBA00022840"/>
    </source>
</evidence>
<evidence type="ECO:0000313" key="8">
    <source>
        <dbReference type="Proteomes" id="UP000018888"/>
    </source>
</evidence>
<dbReference type="PROSITE" id="PS50011">
    <property type="entry name" value="PROTEIN_KINASE_DOM"/>
    <property type="match status" value="1"/>
</dbReference>
<proteinExistence type="predicted"/>